<feature type="domain" description="VWFA" evidence="2">
    <location>
        <begin position="45"/>
        <end position="223"/>
    </location>
</feature>
<sequence>MGLAFSVEVDAASDLAADVTRTDALITVEALSAVRSGPAPQSVEVLIMDRSLSMAGRGKLDEAKRAMCAAIDTLPDGTYLGIVAGNHRAEVVHPVDGGGVVRIDAAGREAAKRRVVSLLPEGGTAIGTWLECADRLFAATAAEDAVRHAVLYTDGRDEHETPEALDSALAACGDRFVCDARGLGDDWEYGELLRITQQLHGTAKAVVSAADLTEDFTELMRRARRIVVPRVYLGLRLNSRFRLGFVRQTRPVEADLTGQRQQHGDEVHIPLGAWSPEVRQYHLSLRFDPDALPVDEDLRAARITLRAERPGGERPPYADTRAVVVRRRATPGFRTAQPADLTRVESQRELGTAMRACADAWQRGDLARADRELAIAVELAERLGDANRLALLRSVRVIRGGQPALRRNVTRGEMQQLGLDSTRTGALPATGAAPLTGAFPGRPADDGVHRRVCPHCGTTTTARLLKHCETCGNRFDAPSPDGRSRGDGLPAVDRQPGPGGHRVADGGPAPGARGDDGEPRDAV</sequence>
<dbReference type="SUPFAM" id="SSF53300">
    <property type="entry name" value="vWA-like"/>
    <property type="match status" value="1"/>
</dbReference>
<feature type="compositionally biased region" description="Basic and acidic residues" evidence="1">
    <location>
        <begin position="513"/>
        <end position="523"/>
    </location>
</feature>
<evidence type="ECO:0000256" key="1">
    <source>
        <dbReference type="SAM" id="MobiDB-lite"/>
    </source>
</evidence>
<dbReference type="Proteomes" id="UP001344658">
    <property type="component" value="Unassembled WGS sequence"/>
</dbReference>
<dbReference type="Pfam" id="PF13768">
    <property type="entry name" value="VWA_3"/>
    <property type="match status" value="1"/>
</dbReference>
<keyword evidence="4" id="KW-1185">Reference proteome</keyword>
<organism evidence="3 4">
    <name type="scientific">Actinacidiphila polyblastidii</name>
    <dbReference type="NCBI Taxonomy" id="3110430"/>
    <lineage>
        <taxon>Bacteria</taxon>
        <taxon>Bacillati</taxon>
        <taxon>Actinomycetota</taxon>
        <taxon>Actinomycetes</taxon>
        <taxon>Kitasatosporales</taxon>
        <taxon>Streptomycetaceae</taxon>
        <taxon>Actinacidiphila</taxon>
    </lineage>
</organism>
<dbReference type="Gene3D" id="2.60.40.3670">
    <property type="match status" value="1"/>
</dbReference>
<evidence type="ECO:0000313" key="4">
    <source>
        <dbReference type="Proteomes" id="UP001344658"/>
    </source>
</evidence>
<evidence type="ECO:0000259" key="2">
    <source>
        <dbReference type="PROSITE" id="PS50234"/>
    </source>
</evidence>
<feature type="region of interest" description="Disordered" evidence="1">
    <location>
        <begin position="475"/>
        <end position="523"/>
    </location>
</feature>
<dbReference type="Gene3D" id="3.40.50.410">
    <property type="entry name" value="von Willebrand factor, type A domain"/>
    <property type="match status" value="1"/>
</dbReference>
<gene>
    <name evidence="3" type="ORF">V2S66_24345</name>
</gene>
<protein>
    <submittedName>
        <fullName evidence="3">VWA domain-containing protein</fullName>
    </submittedName>
</protein>
<dbReference type="RefSeq" id="WP_330798406.1">
    <property type="nucleotide sequence ID" value="NZ_JAZEWV010000024.1"/>
</dbReference>
<name>A0ABU7PGY7_9ACTN</name>
<dbReference type="CDD" id="cd00198">
    <property type="entry name" value="vWFA"/>
    <property type="match status" value="1"/>
</dbReference>
<reference evidence="3 4" key="1">
    <citation type="submission" date="2023-12" db="EMBL/GenBank/DDBJ databases">
        <title>Streptomyces sp. V4-01.</title>
        <authorList>
            <person name="Somphong A."/>
            <person name="Phongsopitanun W."/>
        </authorList>
    </citation>
    <scope>NUCLEOTIDE SEQUENCE [LARGE SCALE GENOMIC DNA]</scope>
    <source>
        <strain evidence="3 4">V4-01</strain>
    </source>
</reference>
<comment type="caution">
    <text evidence="3">The sequence shown here is derived from an EMBL/GenBank/DDBJ whole genome shotgun (WGS) entry which is preliminary data.</text>
</comment>
<dbReference type="Gene3D" id="1.20.120.1690">
    <property type="match status" value="1"/>
</dbReference>
<dbReference type="InterPro" id="IPR002035">
    <property type="entry name" value="VWF_A"/>
</dbReference>
<dbReference type="SMART" id="SM00327">
    <property type="entry name" value="VWA"/>
    <property type="match status" value="1"/>
</dbReference>
<proteinExistence type="predicted"/>
<accession>A0ABU7PGY7</accession>
<evidence type="ECO:0000313" key="3">
    <source>
        <dbReference type="EMBL" id="MEE4545085.1"/>
    </source>
</evidence>
<dbReference type="EMBL" id="JAZEWV010000024">
    <property type="protein sequence ID" value="MEE4545085.1"/>
    <property type="molecule type" value="Genomic_DNA"/>
</dbReference>
<dbReference type="InterPro" id="IPR036465">
    <property type="entry name" value="vWFA_dom_sf"/>
</dbReference>
<dbReference type="PROSITE" id="PS50234">
    <property type="entry name" value="VWFA"/>
    <property type="match status" value="1"/>
</dbReference>